<protein>
    <submittedName>
        <fullName evidence="1">Uncharacterized protein</fullName>
    </submittedName>
</protein>
<dbReference type="Proteomes" id="UP001345963">
    <property type="component" value="Unassembled WGS sequence"/>
</dbReference>
<dbReference type="EMBL" id="JAHUTI010070115">
    <property type="protein sequence ID" value="MED6254961.1"/>
    <property type="molecule type" value="Genomic_DNA"/>
</dbReference>
<name>A0ABU7BWE0_9TELE</name>
<evidence type="ECO:0000313" key="2">
    <source>
        <dbReference type="Proteomes" id="UP001345963"/>
    </source>
</evidence>
<accession>A0ABU7BWE0</accession>
<organism evidence="1 2">
    <name type="scientific">Ataeniobius toweri</name>
    <dbReference type="NCBI Taxonomy" id="208326"/>
    <lineage>
        <taxon>Eukaryota</taxon>
        <taxon>Metazoa</taxon>
        <taxon>Chordata</taxon>
        <taxon>Craniata</taxon>
        <taxon>Vertebrata</taxon>
        <taxon>Euteleostomi</taxon>
        <taxon>Actinopterygii</taxon>
        <taxon>Neopterygii</taxon>
        <taxon>Teleostei</taxon>
        <taxon>Neoteleostei</taxon>
        <taxon>Acanthomorphata</taxon>
        <taxon>Ovalentaria</taxon>
        <taxon>Atherinomorphae</taxon>
        <taxon>Cyprinodontiformes</taxon>
        <taxon>Goodeidae</taxon>
        <taxon>Ataeniobius</taxon>
    </lineage>
</organism>
<reference evidence="1 2" key="1">
    <citation type="submission" date="2021-07" db="EMBL/GenBank/DDBJ databases">
        <authorList>
            <person name="Palmer J.M."/>
        </authorList>
    </citation>
    <scope>NUCLEOTIDE SEQUENCE [LARGE SCALE GENOMIC DNA]</scope>
    <source>
        <strain evidence="1 2">AT_MEX2019</strain>
        <tissue evidence="1">Muscle</tissue>
    </source>
</reference>
<sequence length="102" mass="11494">MIQYNEKHHQAVSSPYLDVNVLTTPETSLCFNFGSINAPLCRLTLAFSSLSILVFPNCPETYSDYTLMMTTHQTRPDKSSFNTGKCLPLLQISSVFILFCHI</sequence>
<proteinExistence type="predicted"/>
<keyword evidence="2" id="KW-1185">Reference proteome</keyword>
<gene>
    <name evidence="1" type="ORF">ATANTOWER_002666</name>
</gene>
<comment type="caution">
    <text evidence="1">The sequence shown here is derived from an EMBL/GenBank/DDBJ whole genome shotgun (WGS) entry which is preliminary data.</text>
</comment>
<evidence type="ECO:0000313" key="1">
    <source>
        <dbReference type="EMBL" id="MED6254961.1"/>
    </source>
</evidence>